<gene>
    <name evidence="2" type="ORF">LTR09_001980</name>
</gene>
<protein>
    <submittedName>
        <fullName evidence="2">Uncharacterized protein</fullName>
    </submittedName>
</protein>
<accession>A0AAJ0LVQ3</accession>
<evidence type="ECO:0000313" key="3">
    <source>
        <dbReference type="Proteomes" id="UP001271007"/>
    </source>
</evidence>
<keyword evidence="3" id="KW-1185">Reference proteome</keyword>
<reference evidence="2" key="1">
    <citation type="submission" date="2023-04" db="EMBL/GenBank/DDBJ databases">
        <title>Black Yeasts Isolated from many extreme environments.</title>
        <authorList>
            <person name="Coleine C."/>
            <person name="Stajich J.E."/>
            <person name="Selbmann L."/>
        </authorList>
    </citation>
    <scope>NUCLEOTIDE SEQUENCE</scope>
    <source>
        <strain evidence="2">CCFEE 5312</strain>
    </source>
</reference>
<keyword evidence="1" id="KW-0732">Signal</keyword>
<dbReference type="Proteomes" id="UP001271007">
    <property type="component" value="Unassembled WGS sequence"/>
</dbReference>
<evidence type="ECO:0000313" key="2">
    <source>
        <dbReference type="EMBL" id="KAK3056942.1"/>
    </source>
</evidence>
<dbReference type="EMBL" id="JAWDJX010000004">
    <property type="protein sequence ID" value="KAK3056942.1"/>
    <property type="molecule type" value="Genomic_DNA"/>
</dbReference>
<comment type="caution">
    <text evidence="2">The sequence shown here is derived from an EMBL/GenBank/DDBJ whole genome shotgun (WGS) entry which is preliminary data.</text>
</comment>
<organism evidence="2 3">
    <name type="scientific">Extremus antarcticus</name>
    <dbReference type="NCBI Taxonomy" id="702011"/>
    <lineage>
        <taxon>Eukaryota</taxon>
        <taxon>Fungi</taxon>
        <taxon>Dikarya</taxon>
        <taxon>Ascomycota</taxon>
        <taxon>Pezizomycotina</taxon>
        <taxon>Dothideomycetes</taxon>
        <taxon>Dothideomycetidae</taxon>
        <taxon>Mycosphaerellales</taxon>
        <taxon>Extremaceae</taxon>
        <taxon>Extremus</taxon>
    </lineage>
</organism>
<evidence type="ECO:0000256" key="1">
    <source>
        <dbReference type="SAM" id="SignalP"/>
    </source>
</evidence>
<sequence>MAFQHRLGIWAMLLLQLLAGTAVAAKLNTCSTGTISDGARCLARQGTSYLSGFCSTVLTITTPTSTETSAYTATVYEDSTVTTGTQTITAKPITDFATRTNTINPTTTITDVSTQVTATITSFNVTTTTTSTSFSYIYTCGAGGSSLPISSSSLPVISSSIPLGTGSVLVPSISSSSGPRGNLSVSATPPSYGTGWSSPSVVPRAVEAFTSPPCVRSYKNEYGRNGLRNACGCFAFPTPKPTTVTVTTVDPSTTITSTTAVEVEATTSVTPTVTKTKVSSTTVGFSVTETSTTSIATIAYATFTQTKVITSIIATSSPTPASFNIFYIDSTDNSTAPHSNFFQAVTAPSGHGIVIANDADADSFGIDPQGRLLDFTVGLFMVRNTDDVYPWEFLVAGAQTDNTPICSACNGVLSCDYPGTFGNTFAICNGFLALGDPGVFGQDADSDGTVDCRAIALQYK</sequence>
<dbReference type="AlphaFoldDB" id="A0AAJ0LVQ3"/>
<name>A0AAJ0LVQ3_9PEZI</name>
<feature type="chain" id="PRO_5042577608" evidence="1">
    <location>
        <begin position="25"/>
        <end position="460"/>
    </location>
</feature>
<proteinExistence type="predicted"/>
<feature type="signal peptide" evidence="1">
    <location>
        <begin position="1"/>
        <end position="24"/>
    </location>
</feature>